<name>A0ABS8EPR6_9FLAO</name>
<organism evidence="1 2">
    <name type="scientific">Winogradskyella immobilis</name>
    <dbReference type="NCBI Taxonomy" id="2816852"/>
    <lineage>
        <taxon>Bacteria</taxon>
        <taxon>Pseudomonadati</taxon>
        <taxon>Bacteroidota</taxon>
        <taxon>Flavobacteriia</taxon>
        <taxon>Flavobacteriales</taxon>
        <taxon>Flavobacteriaceae</taxon>
        <taxon>Winogradskyella</taxon>
    </lineage>
</organism>
<reference evidence="2" key="1">
    <citation type="submission" date="2021-03" db="EMBL/GenBank/DDBJ databases">
        <title>Genome of Cognatishimia sp. F0-27.</title>
        <authorList>
            <person name="Ping X."/>
        </authorList>
    </citation>
    <scope>NUCLEOTIDE SEQUENCE [LARGE SCALE GENOMIC DNA]</scope>
    <source>
        <strain evidence="2">E313</strain>
    </source>
</reference>
<keyword evidence="2" id="KW-1185">Reference proteome</keyword>
<evidence type="ECO:0000313" key="1">
    <source>
        <dbReference type="EMBL" id="MCC1484871.1"/>
    </source>
</evidence>
<dbReference type="EMBL" id="JAFMPT010000012">
    <property type="protein sequence ID" value="MCC1484871.1"/>
    <property type="molecule type" value="Genomic_DNA"/>
</dbReference>
<evidence type="ECO:0008006" key="3">
    <source>
        <dbReference type="Google" id="ProtNLM"/>
    </source>
</evidence>
<reference evidence="2" key="2">
    <citation type="submission" date="2023-07" db="EMBL/GenBank/DDBJ databases">
        <title>Genome of Winogradskyella sp. E313.</title>
        <authorList>
            <person name="Zhou Y."/>
        </authorList>
    </citation>
    <scope>NUCLEOTIDE SEQUENCE [LARGE SCALE GENOMIC DNA]</scope>
    <source>
        <strain evidence="2">E313</strain>
    </source>
</reference>
<accession>A0ABS8EPR6</accession>
<sequence length="147" mass="16455">MGFSLTNIFGKKDTKTKTEDNITAILNDIESEPFGISEHNVLFAGLNELGGYSFFQTVIVGQFHIKTVKGISITLKSESTVMTLKSDTDELESDATSIKGRHITKVDFEIENSDLEQLQNEKTTQIIISDKSQNIVFTRYVALDEEE</sequence>
<dbReference type="RefSeq" id="WP_227477345.1">
    <property type="nucleotide sequence ID" value="NZ_JAFMPT010000012.1"/>
</dbReference>
<proteinExistence type="predicted"/>
<evidence type="ECO:0000313" key="2">
    <source>
        <dbReference type="Proteomes" id="UP000778797"/>
    </source>
</evidence>
<gene>
    <name evidence="1" type="ORF">J1C55_09740</name>
</gene>
<dbReference type="Proteomes" id="UP000778797">
    <property type="component" value="Unassembled WGS sequence"/>
</dbReference>
<comment type="caution">
    <text evidence="1">The sequence shown here is derived from an EMBL/GenBank/DDBJ whole genome shotgun (WGS) entry which is preliminary data.</text>
</comment>
<protein>
    <recommendedName>
        <fullName evidence="3">Lipocalin-like domain-containing protein</fullName>
    </recommendedName>
</protein>